<reference evidence="1" key="1">
    <citation type="submission" date="2021-01" db="EMBL/GenBank/DDBJ databases">
        <authorList>
            <person name="Corre E."/>
            <person name="Pelletier E."/>
            <person name="Niang G."/>
            <person name="Scheremetjew M."/>
            <person name="Finn R."/>
            <person name="Kale V."/>
            <person name="Holt S."/>
            <person name="Cochrane G."/>
            <person name="Meng A."/>
            <person name="Brown T."/>
            <person name="Cohen L."/>
        </authorList>
    </citation>
    <scope>NUCLEOTIDE SEQUENCE</scope>
    <source>
        <strain evidence="1">UTEX LB 2760</strain>
    </source>
</reference>
<accession>A0A7S0BTN0</accession>
<evidence type="ECO:0000313" key="1">
    <source>
        <dbReference type="EMBL" id="CAD8403231.1"/>
    </source>
</evidence>
<proteinExistence type="predicted"/>
<gene>
    <name evidence="1" type="ORF">RMAR0315_LOCUS13240</name>
</gene>
<organism evidence="1">
    <name type="scientific">Rhodosorus marinus</name>
    <dbReference type="NCBI Taxonomy" id="101924"/>
    <lineage>
        <taxon>Eukaryota</taxon>
        <taxon>Rhodophyta</taxon>
        <taxon>Stylonematophyceae</taxon>
        <taxon>Stylonematales</taxon>
        <taxon>Stylonemataceae</taxon>
        <taxon>Rhodosorus</taxon>
    </lineage>
</organism>
<dbReference type="AlphaFoldDB" id="A0A7S0BTN0"/>
<sequence length="349" mass="39334">MVHDGLLDVQDKASQFERGSLPADELLSVFVKSPDVASRWILLNARKPWLDINYRLQDVILNAATSSDSFLEELVRVIRAILKASTAPKWTFIVVSKLELRQDVMDSLKASIRLHAFRFFRDQDILGLDAVSRVHLQGWGPDIRSIPKSLEDNIHAVELDPAAHEETGFSSPAPPGWLLFCRNILRQLEDQIVAGKDRILPFKLDPVYENISPTTVGDEVIMAACHLRHRIRANPTKWLLLLTCYAAQALYTRETAEFFSEVLTRLLVALVEEERFEDALLIIPCLLLALRKETVQLPTQLIRACCMVAMLCGDNFYGKCFMTVAFTLQQSNLSATSAMEALARTPVDE</sequence>
<protein>
    <submittedName>
        <fullName evidence="1">Uncharacterized protein</fullName>
    </submittedName>
</protein>
<dbReference type="EMBL" id="HBEK01024172">
    <property type="protein sequence ID" value="CAD8403231.1"/>
    <property type="molecule type" value="Transcribed_RNA"/>
</dbReference>
<name>A0A7S0BTN0_9RHOD</name>